<evidence type="ECO:0000313" key="4">
    <source>
        <dbReference type="Proteomes" id="UP000824890"/>
    </source>
</evidence>
<dbReference type="Gene3D" id="2.120.10.80">
    <property type="entry name" value="Kelch-type beta propeller"/>
    <property type="match status" value="2"/>
</dbReference>
<dbReference type="InterPro" id="IPR001810">
    <property type="entry name" value="F-box_dom"/>
</dbReference>
<dbReference type="InterPro" id="IPR036047">
    <property type="entry name" value="F-box-like_dom_sf"/>
</dbReference>
<accession>A0ABQ7ZS38</accession>
<feature type="non-terminal residue" evidence="3">
    <location>
        <position position="830"/>
    </location>
</feature>
<gene>
    <name evidence="3" type="ORF">HID58_059158</name>
</gene>
<feature type="domain" description="F-box" evidence="2">
    <location>
        <begin position="542"/>
        <end position="588"/>
    </location>
</feature>
<keyword evidence="4" id="KW-1185">Reference proteome</keyword>
<dbReference type="SMART" id="SM00256">
    <property type="entry name" value="FBOX"/>
    <property type="match status" value="2"/>
</dbReference>
<keyword evidence="1" id="KW-0732">Signal</keyword>
<evidence type="ECO:0000259" key="2">
    <source>
        <dbReference type="PROSITE" id="PS50181"/>
    </source>
</evidence>
<name>A0ABQ7ZS38_BRANA</name>
<dbReference type="Pfam" id="PF00646">
    <property type="entry name" value="F-box"/>
    <property type="match status" value="2"/>
</dbReference>
<dbReference type="PROSITE" id="PS50181">
    <property type="entry name" value="FBOX"/>
    <property type="match status" value="2"/>
</dbReference>
<evidence type="ECO:0000256" key="1">
    <source>
        <dbReference type="SAM" id="SignalP"/>
    </source>
</evidence>
<dbReference type="InterPro" id="IPR050354">
    <property type="entry name" value="F-box/kelch-repeat_ARATH"/>
</dbReference>
<protein>
    <recommendedName>
        <fullName evidence="2">F-box domain-containing protein</fullName>
    </recommendedName>
</protein>
<feature type="non-terminal residue" evidence="3">
    <location>
        <position position="1"/>
    </location>
</feature>
<dbReference type="SUPFAM" id="SSF81383">
    <property type="entry name" value="F-box domain"/>
    <property type="match status" value="1"/>
</dbReference>
<dbReference type="CDD" id="cd22152">
    <property type="entry name" value="F-box_AtAFR-like"/>
    <property type="match status" value="2"/>
</dbReference>
<dbReference type="InterPro" id="IPR057499">
    <property type="entry name" value="Kelch_FKB95"/>
</dbReference>
<feature type="domain" description="F-box" evidence="2">
    <location>
        <begin position="110"/>
        <end position="156"/>
    </location>
</feature>
<evidence type="ECO:0000313" key="3">
    <source>
        <dbReference type="EMBL" id="KAH0883062.1"/>
    </source>
</evidence>
<dbReference type="SUPFAM" id="SSF117281">
    <property type="entry name" value="Kelch motif"/>
    <property type="match status" value="2"/>
</dbReference>
<proteinExistence type="predicted"/>
<dbReference type="SUPFAM" id="SSF50965">
    <property type="entry name" value="Galactose oxidase, central domain"/>
    <property type="match status" value="1"/>
</dbReference>
<reference evidence="3 4" key="1">
    <citation type="submission" date="2021-05" db="EMBL/GenBank/DDBJ databases">
        <title>Genome Assembly of Synthetic Allotetraploid Brassica napus Reveals Homoeologous Exchanges between Subgenomes.</title>
        <authorList>
            <person name="Davis J.T."/>
        </authorList>
    </citation>
    <scope>NUCLEOTIDE SEQUENCE [LARGE SCALE GENOMIC DNA]</scope>
    <source>
        <strain evidence="4">cv. Da-Ae</strain>
        <tissue evidence="3">Seedling</tissue>
    </source>
</reference>
<dbReference type="PANTHER" id="PTHR24414">
    <property type="entry name" value="F-BOX/KELCH-REPEAT PROTEIN SKIP4"/>
    <property type="match status" value="1"/>
</dbReference>
<organism evidence="3 4">
    <name type="scientific">Brassica napus</name>
    <name type="common">Rape</name>
    <dbReference type="NCBI Taxonomy" id="3708"/>
    <lineage>
        <taxon>Eukaryota</taxon>
        <taxon>Viridiplantae</taxon>
        <taxon>Streptophyta</taxon>
        <taxon>Embryophyta</taxon>
        <taxon>Tracheophyta</taxon>
        <taxon>Spermatophyta</taxon>
        <taxon>Magnoliopsida</taxon>
        <taxon>eudicotyledons</taxon>
        <taxon>Gunneridae</taxon>
        <taxon>Pentapetalae</taxon>
        <taxon>rosids</taxon>
        <taxon>malvids</taxon>
        <taxon>Brassicales</taxon>
        <taxon>Brassicaceae</taxon>
        <taxon>Brassiceae</taxon>
        <taxon>Brassica</taxon>
    </lineage>
</organism>
<sequence>QRLEWTSLLAMAGLGLADPASPVVLSMSPSGWSAVPQTVLQLRFSIGPSDFDAGSSFKIFSLLCKLNFNVLGFLLSPKVRVVVRFPLILEDSLRMSSKTRSTKEESSEPPSLIPSLPEDIIVDILARVGRCYYPKLSLVSKHFRSLVTSHELYARRSLLGCTEHSLYVVLCNKENDNHYCYVLYRKANGNHSLVLIPSLPKMPRRGGFVAVGSRIYVFGGLNSYHHIKIPTKAISIDCRSQTVHLLPSMNVTMSVSVADIIDGKIYVTGYCSNMAVFNTETQMWEPKKTTAETMSGYMWPYDCVVMAGKMYMIYAFDMLNRYHHLPIPSIDCRFQTVRLVHCMNAAMNVSVAGVIDGKIYVTGYTKIPWDTSAKMVMAVFNTETQISATETMIGRPYGCVVMAGKMYTRDARNSFFYDPKESKWETGKRLNIGRVGGWVVDDVLYYFDTRGGKVLRAYDPRKSRWVVGKDLERLVAEGRFSESYYTGSCDGKLCFGLSSLAPTVNFNEPKVRVVVRFSPILEDSLRMSSKTRSKKEQYSEPQSLIPSLPEEIIVDILARVRRCYYPKLSLVSKHFRSLVTSHELYARRSLLGCTEHSLYVVLCSRENGNYQLYALCPKANGNHSLVLFPSLSNMPSKGGFVAVGSRIYVFVADIIDGKIYVTGYCNNPTKMVMTVFNTETEMWEPKKTTPETMSGYLWARECVVMAGKMYMRDPSYSFVYDPKERKWETDKIQVEECAWEVLRAYDPKGSSWVVVNELLADARFSAWSYTGSYGGKLAMFFPKTTGRTKVIRCAEISLERRRQGKEIWGKVEWCDDVLVGGDFYVKKSLD</sequence>
<comment type="caution">
    <text evidence="3">The sequence shown here is derived from an EMBL/GenBank/DDBJ whole genome shotgun (WGS) entry which is preliminary data.</text>
</comment>
<dbReference type="EMBL" id="JAGKQM010000014">
    <property type="protein sequence ID" value="KAH0883062.1"/>
    <property type="molecule type" value="Genomic_DNA"/>
</dbReference>
<dbReference type="Proteomes" id="UP000824890">
    <property type="component" value="Unassembled WGS sequence"/>
</dbReference>
<feature type="chain" id="PRO_5046418412" description="F-box domain-containing protein" evidence="1">
    <location>
        <begin position="18"/>
        <end position="830"/>
    </location>
</feature>
<dbReference type="PANTHER" id="PTHR24414:SF151">
    <property type="entry name" value="F-BOX DOMAIN-CONTAINING PROTEIN"/>
    <property type="match status" value="1"/>
</dbReference>
<dbReference type="Pfam" id="PF25210">
    <property type="entry name" value="Kelch_FKB95"/>
    <property type="match status" value="2"/>
</dbReference>
<dbReference type="InterPro" id="IPR011043">
    <property type="entry name" value="Gal_Oxase/kelch_b-propeller"/>
</dbReference>
<dbReference type="InterPro" id="IPR015915">
    <property type="entry name" value="Kelch-typ_b-propeller"/>
</dbReference>
<feature type="signal peptide" evidence="1">
    <location>
        <begin position="1"/>
        <end position="17"/>
    </location>
</feature>